<dbReference type="InterPro" id="IPR013766">
    <property type="entry name" value="Thioredoxin_domain"/>
</dbReference>
<dbReference type="STRING" id="1123010.SAMN02745724_02332"/>
<dbReference type="InterPro" id="IPR011990">
    <property type="entry name" value="TPR-like_helical_dom_sf"/>
</dbReference>
<dbReference type="AlphaFoldDB" id="A0A1I1LAZ7"/>
<proteinExistence type="predicted"/>
<keyword evidence="3" id="KW-1185">Reference proteome</keyword>
<dbReference type="PROSITE" id="PS51352">
    <property type="entry name" value="THIOREDOXIN_2"/>
    <property type="match status" value="1"/>
</dbReference>
<accession>A0A1I1LAZ7</accession>
<protein>
    <submittedName>
        <fullName evidence="2">Putative thioredoxin</fullName>
    </submittedName>
</protein>
<organism evidence="2 3">
    <name type="scientific">Pseudoalteromonas denitrificans DSM 6059</name>
    <dbReference type="NCBI Taxonomy" id="1123010"/>
    <lineage>
        <taxon>Bacteria</taxon>
        <taxon>Pseudomonadati</taxon>
        <taxon>Pseudomonadota</taxon>
        <taxon>Gammaproteobacteria</taxon>
        <taxon>Alteromonadales</taxon>
        <taxon>Pseudoalteromonadaceae</taxon>
        <taxon>Pseudoalteromonas</taxon>
    </lineage>
</organism>
<name>A0A1I1LAZ7_9GAMM</name>
<dbReference type="OrthoDB" id="9790390at2"/>
<dbReference type="GO" id="GO:0005737">
    <property type="term" value="C:cytoplasm"/>
    <property type="evidence" value="ECO:0007669"/>
    <property type="project" value="TreeGrafter"/>
</dbReference>
<dbReference type="InterPro" id="IPR036249">
    <property type="entry name" value="Thioredoxin-like_sf"/>
</dbReference>
<dbReference type="EMBL" id="FOLO01000015">
    <property type="protein sequence ID" value="SFC70189.1"/>
    <property type="molecule type" value="Genomic_DNA"/>
</dbReference>
<dbReference type="Pfam" id="PF14559">
    <property type="entry name" value="TPR_19"/>
    <property type="match status" value="1"/>
</dbReference>
<evidence type="ECO:0000259" key="1">
    <source>
        <dbReference type="PROSITE" id="PS51352"/>
    </source>
</evidence>
<dbReference type="Gene3D" id="3.40.30.10">
    <property type="entry name" value="Glutaredoxin"/>
    <property type="match status" value="1"/>
</dbReference>
<evidence type="ECO:0000313" key="2">
    <source>
        <dbReference type="EMBL" id="SFC70189.1"/>
    </source>
</evidence>
<dbReference type="GO" id="GO:0006950">
    <property type="term" value="P:response to stress"/>
    <property type="evidence" value="ECO:0007669"/>
    <property type="project" value="UniProtKB-ARBA"/>
</dbReference>
<reference evidence="2 3" key="1">
    <citation type="submission" date="2016-10" db="EMBL/GenBank/DDBJ databases">
        <authorList>
            <person name="de Groot N.N."/>
        </authorList>
    </citation>
    <scope>NUCLEOTIDE SEQUENCE [LARGE SCALE GENOMIC DNA]</scope>
    <source>
        <strain evidence="2 3">DSM 6059</strain>
    </source>
</reference>
<sequence>MSNTLDLTSENFQKILGEDSQNKLVLIEFYSPSSPESQQQTAIVTTIAAEYPEHLILAKLNCETEQTLAQQLAQQIGIQTIPALVLIKASAPVDMLAGPQTDAQIREALSKHLPSPDDLILEQAKQALLKGDMDNAYNFAKKAYAINPENARIKLVFADICLKIQKLEDAKSLIASIPMIDQDAYYTNIKAKLELALEALDSPEIKELQEKSAEDPNNLELKAQLAIQYNQVGRKEEALEALYSVLKKDLAFGDAKKTYLDVIATLPDGDSIALKYRRKLYSMLY</sequence>
<dbReference type="GO" id="GO:0015035">
    <property type="term" value="F:protein-disulfide reductase activity"/>
    <property type="evidence" value="ECO:0007669"/>
    <property type="project" value="TreeGrafter"/>
</dbReference>
<dbReference type="Pfam" id="PF00085">
    <property type="entry name" value="Thioredoxin"/>
    <property type="match status" value="1"/>
</dbReference>
<dbReference type="RefSeq" id="WP_091983846.1">
    <property type="nucleotide sequence ID" value="NZ_FOLO01000015.1"/>
</dbReference>
<dbReference type="PANTHER" id="PTHR45663">
    <property type="entry name" value="GEO12009P1"/>
    <property type="match status" value="1"/>
</dbReference>
<dbReference type="Pfam" id="PF14561">
    <property type="entry name" value="TPR_20"/>
    <property type="match status" value="1"/>
</dbReference>
<dbReference type="SUPFAM" id="SSF52833">
    <property type="entry name" value="Thioredoxin-like"/>
    <property type="match status" value="1"/>
</dbReference>
<dbReference type="Proteomes" id="UP000198862">
    <property type="component" value="Unassembled WGS sequence"/>
</dbReference>
<dbReference type="PANTHER" id="PTHR45663:SF11">
    <property type="entry name" value="GEO12009P1"/>
    <property type="match status" value="1"/>
</dbReference>
<feature type="domain" description="Thioredoxin" evidence="1">
    <location>
        <begin position="1"/>
        <end position="114"/>
    </location>
</feature>
<gene>
    <name evidence="2" type="ORF">SAMN02745724_02332</name>
</gene>
<dbReference type="SUPFAM" id="SSF48452">
    <property type="entry name" value="TPR-like"/>
    <property type="match status" value="1"/>
</dbReference>
<evidence type="ECO:0000313" key="3">
    <source>
        <dbReference type="Proteomes" id="UP000198862"/>
    </source>
</evidence>
<dbReference type="Gene3D" id="1.25.40.10">
    <property type="entry name" value="Tetratricopeptide repeat domain"/>
    <property type="match status" value="2"/>
</dbReference>